<comment type="caution">
    <text evidence="3">The sequence shown here is derived from an EMBL/GenBank/DDBJ whole genome shotgun (WGS) entry which is preliminary data.</text>
</comment>
<dbReference type="EMBL" id="LSRP01000073">
    <property type="protein sequence ID" value="OJF99077.1"/>
    <property type="molecule type" value="Genomic_DNA"/>
</dbReference>
<dbReference type="InterPro" id="IPR007055">
    <property type="entry name" value="BON_dom"/>
</dbReference>
<dbReference type="PANTHER" id="PTHR34606:SF15">
    <property type="entry name" value="BON DOMAIN-CONTAINING PROTEIN"/>
    <property type="match status" value="1"/>
</dbReference>
<dbReference type="AlphaFoldDB" id="A0A657LWT0"/>
<dbReference type="InterPro" id="IPR051686">
    <property type="entry name" value="Lipoprotein_DolP"/>
</dbReference>
<feature type="compositionally biased region" description="Basic and acidic residues" evidence="1">
    <location>
        <begin position="14"/>
        <end position="44"/>
    </location>
</feature>
<sequence>MNQKRCQPFLPDANNHEDFVMQDKSAKPTSREEDYRDYEERDLNEGWPYADGVSGSDTTVQNQSYGAPATSFDESGNPGFESSSDAAIHTASGTDPLGERTDADIDDDSIEEAVAEKLDSNEVETAGMDIKVTKGIVLLTGFVETAAHRRVVEQVVYAVPGVVGIRNQLTLTAADGNIPADWDE</sequence>
<dbReference type="Gene3D" id="3.30.1340.30">
    <property type="match status" value="1"/>
</dbReference>
<keyword evidence="4" id="KW-1185">Reference proteome</keyword>
<protein>
    <recommendedName>
        <fullName evidence="2">BON domain-containing protein</fullName>
    </recommendedName>
</protein>
<feature type="domain" description="BON" evidence="2">
    <location>
        <begin position="106"/>
        <end position="173"/>
    </location>
</feature>
<feature type="region of interest" description="Disordered" evidence="1">
    <location>
        <begin position="1"/>
        <end position="103"/>
    </location>
</feature>
<feature type="compositionally biased region" description="Polar residues" evidence="1">
    <location>
        <begin position="55"/>
        <end position="65"/>
    </location>
</feature>
<dbReference type="PROSITE" id="PS50914">
    <property type="entry name" value="BON"/>
    <property type="match status" value="1"/>
</dbReference>
<evidence type="ECO:0000313" key="3">
    <source>
        <dbReference type="EMBL" id="OJF99077.1"/>
    </source>
</evidence>
<organism evidence="3 4">
    <name type="scientific">Pararhizobium antarcticum</name>
    <dbReference type="NCBI Taxonomy" id="1798805"/>
    <lineage>
        <taxon>Bacteria</taxon>
        <taxon>Pseudomonadati</taxon>
        <taxon>Pseudomonadota</taxon>
        <taxon>Alphaproteobacteria</taxon>
        <taxon>Hyphomicrobiales</taxon>
        <taxon>Rhizobiaceae</taxon>
        <taxon>Rhizobium/Agrobacterium group</taxon>
        <taxon>Pararhizobium</taxon>
    </lineage>
</organism>
<proteinExistence type="predicted"/>
<dbReference type="Proteomes" id="UP000182661">
    <property type="component" value="Unassembled WGS sequence"/>
</dbReference>
<evidence type="ECO:0000313" key="4">
    <source>
        <dbReference type="Proteomes" id="UP000182661"/>
    </source>
</evidence>
<name>A0A657LWT0_9HYPH</name>
<gene>
    <name evidence="3" type="ORF">AX760_13960</name>
</gene>
<evidence type="ECO:0000256" key="1">
    <source>
        <dbReference type="SAM" id="MobiDB-lite"/>
    </source>
</evidence>
<reference evidence="3 4" key="1">
    <citation type="submission" date="2016-02" db="EMBL/GenBank/DDBJ databases">
        <title>Genome sequencing of a beta-galactosidase producing bacteria Rhizobium sp. 59.</title>
        <authorList>
            <person name="Wang D."/>
            <person name="Kot W."/>
            <person name="Qin Y."/>
            <person name="Hansen L."/>
            <person name="Naqvi K."/>
            <person name="Rensing C."/>
        </authorList>
    </citation>
    <scope>NUCLEOTIDE SEQUENCE [LARGE SCALE GENOMIC DNA]</scope>
    <source>
        <strain evidence="3 4">59</strain>
    </source>
</reference>
<dbReference type="Pfam" id="PF04972">
    <property type="entry name" value="BON"/>
    <property type="match status" value="1"/>
</dbReference>
<evidence type="ECO:0000259" key="2">
    <source>
        <dbReference type="PROSITE" id="PS50914"/>
    </source>
</evidence>
<dbReference type="PANTHER" id="PTHR34606">
    <property type="entry name" value="BON DOMAIN-CONTAINING PROTEIN"/>
    <property type="match status" value="1"/>
</dbReference>
<accession>A0A657LWT0</accession>